<feature type="domain" description="N6 adenine-specific DNA methyltransferase N-terminal" evidence="8">
    <location>
        <begin position="8"/>
        <end position="140"/>
    </location>
</feature>
<comment type="catalytic activity">
    <reaction evidence="6">
        <text>a 2'-deoxyadenosine in DNA + S-adenosyl-L-methionine = an N(6)-methyl-2'-deoxyadenosine in DNA + S-adenosyl-L-homocysteine + H(+)</text>
        <dbReference type="Rhea" id="RHEA:15197"/>
        <dbReference type="Rhea" id="RHEA-COMP:12418"/>
        <dbReference type="Rhea" id="RHEA-COMP:12419"/>
        <dbReference type="ChEBI" id="CHEBI:15378"/>
        <dbReference type="ChEBI" id="CHEBI:57856"/>
        <dbReference type="ChEBI" id="CHEBI:59789"/>
        <dbReference type="ChEBI" id="CHEBI:90615"/>
        <dbReference type="ChEBI" id="CHEBI:90616"/>
        <dbReference type="EC" id="2.1.1.72"/>
    </reaction>
</comment>
<dbReference type="GO" id="GO:0008170">
    <property type="term" value="F:N-methyltransferase activity"/>
    <property type="evidence" value="ECO:0007669"/>
    <property type="project" value="InterPro"/>
</dbReference>
<comment type="caution">
    <text evidence="9">The sequence shown here is derived from an EMBL/GenBank/DDBJ whole genome shotgun (WGS) entry which is preliminary data.</text>
</comment>
<dbReference type="EMBL" id="LZJS01000102">
    <property type="protein sequence ID" value="OBH59472.1"/>
    <property type="molecule type" value="Genomic_DNA"/>
</dbReference>
<dbReference type="Proteomes" id="UP000093861">
    <property type="component" value="Unassembled WGS sequence"/>
</dbReference>
<protein>
    <recommendedName>
        <fullName evidence="1">site-specific DNA-methyltransferase (adenine-specific)</fullName>
        <ecNumber evidence="1">2.1.1.72</ecNumber>
    </recommendedName>
</protein>
<name>A0A1A2S6U2_9MYCO</name>
<evidence type="ECO:0000256" key="4">
    <source>
        <dbReference type="ARBA" id="ARBA00022691"/>
    </source>
</evidence>
<reference evidence="9 10" key="1">
    <citation type="submission" date="2016-06" db="EMBL/GenBank/DDBJ databases">
        <authorList>
            <person name="Kjaerup R.B."/>
            <person name="Dalgaard T.S."/>
            <person name="Juul-Madsen H.R."/>
        </authorList>
    </citation>
    <scope>NUCLEOTIDE SEQUENCE [LARGE SCALE GENOMIC DNA]</scope>
    <source>
        <strain evidence="9 10">E2464</strain>
    </source>
</reference>
<dbReference type="GO" id="GO:0032259">
    <property type="term" value="P:methylation"/>
    <property type="evidence" value="ECO:0007669"/>
    <property type="project" value="UniProtKB-KW"/>
</dbReference>
<dbReference type="InterPro" id="IPR029063">
    <property type="entry name" value="SAM-dependent_MTases_sf"/>
</dbReference>
<evidence type="ECO:0000256" key="1">
    <source>
        <dbReference type="ARBA" id="ARBA00011900"/>
    </source>
</evidence>
<keyword evidence="9" id="KW-0255">Endonuclease</keyword>
<keyword evidence="9" id="KW-0540">Nuclease</keyword>
<dbReference type="PROSITE" id="PS00092">
    <property type="entry name" value="N6_MTASE"/>
    <property type="match status" value="1"/>
</dbReference>
<evidence type="ECO:0000256" key="2">
    <source>
        <dbReference type="ARBA" id="ARBA00022603"/>
    </source>
</evidence>
<keyword evidence="2" id="KW-0489">Methyltransferase</keyword>
<dbReference type="Pfam" id="PF02384">
    <property type="entry name" value="N6_Mtase"/>
    <property type="match status" value="1"/>
</dbReference>
<dbReference type="Gene3D" id="3.40.50.150">
    <property type="entry name" value="Vaccinia Virus protein VP39"/>
    <property type="match status" value="1"/>
</dbReference>
<evidence type="ECO:0000256" key="6">
    <source>
        <dbReference type="ARBA" id="ARBA00047942"/>
    </source>
</evidence>
<dbReference type="InterPro" id="IPR002052">
    <property type="entry name" value="DNA_methylase_N6_adenine_CS"/>
</dbReference>
<sequence>MNNTTTARIVWDTADKYLRNIVDEEDYGDYILPFTVLRRLECMLADTKEEVTAFVTSLAGMPPHLINIAVKDAFGLSFYNVSPLDLATIASVDDNVDKSLQSYIDGFSNNIADIWTSFDFNRRAKVLADANRLLNVVKHFSKLDLSPGKLANTAMGDVFEDVMYRAFNKKGKAAGNFYTPRDAIKLMVDILITNDDDGLAGESALRSIYDPTAGSGGMLLVAQDALKRMNDKIDVTLYGQELMPSAFALGKADLLIQGGRPDAIKQGNTLVEDLYADQTFDYVLSNPPFGKDWEADEKAVREQAKVHGSRFSHGLPSTSDGQMLFLAHCASKLSPATKNGQGGRAAVVSNQSPLFNSDNGPNAIRQWLLEEDLIDAIIALPTSMFYGTGIATYVWILDKNKDSDRKGKIQLIDGSGQWRSIRKPMGDKRREMGTNHRERLLDAYKLFEQADPAISRVMTPEDFMFRDVPVYKQARFATRFSDAVVESLHSRRDFTEGHATILRSLDGTPWNDLPKVFPEAAKLAGVKAPAGLIDAVMKAMAAEDDSAPLAIDRKGNPVIVPGWRITERVPLSQELNEHMAREVLPYEPGAQWDESKARYGTDIPFTRIFYMPEEPRPLSEIDADVEKLMGELSQMFSEVRSDD</sequence>
<dbReference type="AlphaFoldDB" id="A0A1A2S6U2"/>
<evidence type="ECO:0000259" key="8">
    <source>
        <dbReference type="Pfam" id="PF12161"/>
    </source>
</evidence>
<dbReference type="GO" id="GO:0004519">
    <property type="term" value="F:endonuclease activity"/>
    <property type="evidence" value="ECO:0007669"/>
    <property type="project" value="UniProtKB-KW"/>
</dbReference>
<proteinExistence type="predicted"/>
<keyword evidence="9" id="KW-0378">Hydrolase</keyword>
<organism evidence="9 10">
    <name type="scientific">Mycobacterium colombiense</name>
    <dbReference type="NCBI Taxonomy" id="339268"/>
    <lineage>
        <taxon>Bacteria</taxon>
        <taxon>Bacillati</taxon>
        <taxon>Actinomycetota</taxon>
        <taxon>Actinomycetes</taxon>
        <taxon>Mycobacteriales</taxon>
        <taxon>Mycobacteriaceae</taxon>
        <taxon>Mycobacterium</taxon>
        <taxon>Mycobacterium avium complex (MAC)</taxon>
    </lineage>
</organism>
<evidence type="ECO:0000313" key="9">
    <source>
        <dbReference type="EMBL" id="OBH59472.1"/>
    </source>
</evidence>
<evidence type="ECO:0000313" key="10">
    <source>
        <dbReference type="Proteomes" id="UP000093861"/>
    </source>
</evidence>
<dbReference type="InterPro" id="IPR022749">
    <property type="entry name" value="D12N6_MeTrfase_N"/>
</dbReference>
<dbReference type="GO" id="GO:0009307">
    <property type="term" value="P:DNA restriction-modification system"/>
    <property type="evidence" value="ECO:0007669"/>
    <property type="project" value="UniProtKB-KW"/>
</dbReference>
<dbReference type="InterPro" id="IPR003356">
    <property type="entry name" value="DNA_methylase_A-5"/>
</dbReference>
<feature type="domain" description="DNA methylase adenine-specific" evidence="7">
    <location>
        <begin position="153"/>
        <end position="461"/>
    </location>
</feature>
<gene>
    <name evidence="9" type="ORF">A5685_03260</name>
</gene>
<evidence type="ECO:0000256" key="5">
    <source>
        <dbReference type="ARBA" id="ARBA00022747"/>
    </source>
</evidence>
<evidence type="ECO:0000256" key="3">
    <source>
        <dbReference type="ARBA" id="ARBA00022679"/>
    </source>
</evidence>
<keyword evidence="5" id="KW-0680">Restriction system</keyword>
<evidence type="ECO:0000259" key="7">
    <source>
        <dbReference type="Pfam" id="PF02384"/>
    </source>
</evidence>
<dbReference type="PANTHER" id="PTHR42933">
    <property type="entry name" value="SLR6095 PROTEIN"/>
    <property type="match status" value="1"/>
</dbReference>
<dbReference type="PRINTS" id="PR00507">
    <property type="entry name" value="N12N6MTFRASE"/>
</dbReference>
<accession>A0A1A2S6U2</accession>
<dbReference type="EC" id="2.1.1.72" evidence="1"/>
<dbReference type="GO" id="GO:0009007">
    <property type="term" value="F:site-specific DNA-methyltransferase (adenine-specific) activity"/>
    <property type="evidence" value="ECO:0007669"/>
    <property type="project" value="UniProtKB-EC"/>
</dbReference>
<dbReference type="PANTHER" id="PTHR42933:SF3">
    <property type="entry name" value="TYPE I RESTRICTION ENZYME MJAVIII METHYLASE SUBUNIT"/>
    <property type="match status" value="1"/>
</dbReference>
<keyword evidence="4" id="KW-0949">S-adenosyl-L-methionine</keyword>
<dbReference type="Pfam" id="PF12161">
    <property type="entry name" value="HsdM_N"/>
    <property type="match status" value="1"/>
</dbReference>
<dbReference type="GO" id="GO:0003677">
    <property type="term" value="F:DNA binding"/>
    <property type="evidence" value="ECO:0007669"/>
    <property type="project" value="InterPro"/>
</dbReference>
<keyword evidence="3" id="KW-0808">Transferase</keyword>
<dbReference type="InterPro" id="IPR051537">
    <property type="entry name" value="DNA_Adenine_Mtase"/>
</dbReference>
<dbReference type="SUPFAM" id="SSF53335">
    <property type="entry name" value="S-adenosyl-L-methionine-dependent methyltransferases"/>
    <property type="match status" value="1"/>
</dbReference>